<dbReference type="SUPFAM" id="SSF51445">
    <property type="entry name" value="(Trans)glycosidases"/>
    <property type="match status" value="1"/>
</dbReference>
<dbReference type="Pfam" id="PF14488">
    <property type="entry name" value="DUF4434"/>
    <property type="match status" value="1"/>
</dbReference>
<keyword evidence="2" id="KW-0732">Signal</keyword>
<feature type="region of interest" description="Disordered" evidence="1">
    <location>
        <begin position="23"/>
        <end position="48"/>
    </location>
</feature>
<feature type="domain" description="DUF4434" evidence="3">
    <location>
        <begin position="52"/>
        <end position="344"/>
    </location>
</feature>
<dbReference type="Gene3D" id="3.20.20.80">
    <property type="entry name" value="Glycosidases"/>
    <property type="match status" value="1"/>
</dbReference>
<protein>
    <submittedName>
        <fullName evidence="4">DUF4434 domain-containing protein</fullName>
    </submittedName>
</protein>
<dbReference type="InterPro" id="IPR017853">
    <property type="entry name" value="GH"/>
</dbReference>
<evidence type="ECO:0000313" key="4">
    <source>
        <dbReference type="EMBL" id="MEB3074536.1"/>
    </source>
</evidence>
<dbReference type="EMBL" id="JAYKBW010000004">
    <property type="protein sequence ID" value="MEB3074536.1"/>
    <property type="molecule type" value="Genomic_DNA"/>
</dbReference>
<evidence type="ECO:0000256" key="2">
    <source>
        <dbReference type="SAM" id="SignalP"/>
    </source>
</evidence>
<organism evidence="4 5">
    <name type="scientific">Capnocytophaga gingivalis</name>
    <dbReference type="NCBI Taxonomy" id="1017"/>
    <lineage>
        <taxon>Bacteria</taxon>
        <taxon>Pseudomonadati</taxon>
        <taxon>Bacteroidota</taxon>
        <taxon>Flavobacteriia</taxon>
        <taxon>Flavobacteriales</taxon>
        <taxon>Flavobacteriaceae</taxon>
        <taxon>Capnocytophaga</taxon>
    </lineage>
</organism>
<dbReference type="RefSeq" id="WP_323982913.1">
    <property type="nucleotide sequence ID" value="NZ_JAYKBW010000004.1"/>
</dbReference>
<dbReference type="PROSITE" id="PS51257">
    <property type="entry name" value="PROKAR_LIPOPROTEIN"/>
    <property type="match status" value="1"/>
</dbReference>
<accession>A0ABU5Z6E8</accession>
<keyword evidence="5" id="KW-1185">Reference proteome</keyword>
<feature type="chain" id="PRO_5047337970" evidence="2">
    <location>
        <begin position="19"/>
        <end position="363"/>
    </location>
</feature>
<dbReference type="Proteomes" id="UP001311730">
    <property type="component" value="Unassembled WGS sequence"/>
</dbReference>
<dbReference type="InterPro" id="IPR027849">
    <property type="entry name" value="DUF4434"/>
</dbReference>
<feature type="compositionally biased region" description="Basic and acidic residues" evidence="1">
    <location>
        <begin position="31"/>
        <end position="46"/>
    </location>
</feature>
<evidence type="ECO:0000313" key="5">
    <source>
        <dbReference type="Proteomes" id="UP001311730"/>
    </source>
</evidence>
<comment type="caution">
    <text evidence="4">The sequence shown here is derived from an EMBL/GenBank/DDBJ whole genome shotgun (WGS) entry which is preliminary data.</text>
</comment>
<feature type="signal peptide" evidence="2">
    <location>
        <begin position="1"/>
        <end position="18"/>
    </location>
</feature>
<sequence length="363" mass="41636">MKTHFLSFILSSLLLLTACNKTTSNEQTPPNKKEESAPSSKEKQPSTKETFLTGTFLQLFGKDDWSSSQWEQYFAELKELKIHTLIVQYTAFKNAYNDITWFDSANTFTTQKSRLTLARLLEAAQKQGIEVHIGLHFDDSYWQHQTDKAWLVLNAERCIALAEELHSQFGNHPAFKGWYIPHEPEPYAYGSDEKIALFREVFINPIADAVHHWDHKPVSIAAFWNSSLSSPTQLQHFMAELAKSHLQIIMLQDGVGAKHVTLDQLGTYYQSAQKGLFEENKNYKGAFWTDLETFYSPTGEYPFTPASFDRVSQQLAIETALPKVSKVVSFQYYDDMSTLSPHKAQAQALREAYKKWLNQKTKQ</sequence>
<evidence type="ECO:0000256" key="1">
    <source>
        <dbReference type="SAM" id="MobiDB-lite"/>
    </source>
</evidence>
<proteinExistence type="predicted"/>
<name>A0ABU5Z6E8_9FLAO</name>
<gene>
    <name evidence="4" type="ORF">VJJ08_04360</name>
</gene>
<evidence type="ECO:0000259" key="3">
    <source>
        <dbReference type="Pfam" id="PF14488"/>
    </source>
</evidence>
<reference evidence="4 5" key="1">
    <citation type="submission" date="2023-12" db="EMBL/GenBank/DDBJ databases">
        <title>Genomic sequences of Capnocytophaga and Parvimonas strains.</title>
        <authorList>
            <person name="Watt R.M."/>
            <person name="Wang M."/>
            <person name="Yang T."/>
            <person name="Tong W.M."/>
        </authorList>
    </citation>
    <scope>NUCLEOTIDE SEQUENCE [LARGE SCALE GENOMIC DNA]</scope>
    <source>
        <strain evidence="4 5">CCUG 13096</strain>
    </source>
</reference>